<evidence type="ECO:0000256" key="1">
    <source>
        <dbReference type="ARBA" id="ARBA00004123"/>
    </source>
</evidence>
<sequence length="251" mass="27698">MSRSLGIPVKLLHEACGHVVTVELKSGELYRGSMVECEDNWNCQLESITFTAKDGKVSLLEHVFIRGSKVRFMVIPDMLKNAPMFKRLESRIKGKGSSIGVGRGRAVAMRARAQAAGRGAPPGRGVPPSIRRLRSLMALVEPQEKLIGNDEVTGNLQMNVDVCRVAKSCSSETVCFGNEVGDHQATRLMVGWRMDQGDFERWGRAKGIRNVEICTDSPIADVMLQKVIRDFMSSVSNFECVFCIKGIPGKR</sequence>
<dbReference type="EMBL" id="QEFC01001559">
    <property type="protein sequence ID" value="KAE9456829.1"/>
    <property type="molecule type" value="Genomic_DNA"/>
</dbReference>
<gene>
    <name evidence="10" type="ORF">C3L33_11248</name>
</gene>
<evidence type="ECO:0000256" key="5">
    <source>
        <dbReference type="ARBA" id="ARBA00022664"/>
    </source>
</evidence>
<dbReference type="Gene3D" id="2.30.30.100">
    <property type="match status" value="1"/>
</dbReference>
<evidence type="ECO:0000256" key="2">
    <source>
        <dbReference type="ARBA" id="ARBA00004514"/>
    </source>
</evidence>
<dbReference type="PANTHER" id="PTHR23338">
    <property type="entry name" value="SMALL NUCLEAR RIBONUCLEOPROTEIN SM"/>
    <property type="match status" value="1"/>
</dbReference>
<evidence type="ECO:0000313" key="10">
    <source>
        <dbReference type="EMBL" id="KAE9456829.1"/>
    </source>
</evidence>
<organism evidence="10 11">
    <name type="scientific">Rhododendron williamsianum</name>
    <dbReference type="NCBI Taxonomy" id="262921"/>
    <lineage>
        <taxon>Eukaryota</taxon>
        <taxon>Viridiplantae</taxon>
        <taxon>Streptophyta</taxon>
        <taxon>Embryophyta</taxon>
        <taxon>Tracheophyta</taxon>
        <taxon>Spermatophyta</taxon>
        <taxon>Magnoliopsida</taxon>
        <taxon>eudicotyledons</taxon>
        <taxon>Gunneridae</taxon>
        <taxon>Pentapetalae</taxon>
        <taxon>asterids</taxon>
        <taxon>Ericales</taxon>
        <taxon>Ericaceae</taxon>
        <taxon>Ericoideae</taxon>
        <taxon>Rhodoreae</taxon>
        <taxon>Rhododendron</taxon>
    </lineage>
</organism>
<keyword evidence="8" id="KW-0687">Ribonucleoprotein</keyword>
<reference evidence="10 11" key="1">
    <citation type="journal article" date="2019" name="Genome Biol. Evol.">
        <title>The Rhododendron genome and chromosomal organization provide insight into shared whole-genome duplications across the heath family (Ericaceae).</title>
        <authorList>
            <person name="Soza V.L."/>
            <person name="Lindsley D."/>
            <person name="Waalkes A."/>
            <person name="Ramage E."/>
            <person name="Patwardhan R.P."/>
            <person name="Burton J.N."/>
            <person name="Adey A."/>
            <person name="Kumar A."/>
            <person name="Qiu R."/>
            <person name="Shendure J."/>
            <person name="Hall B."/>
        </authorList>
    </citation>
    <scope>NUCLEOTIDE SEQUENCE [LARGE SCALE GENOMIC DNA]</scope>
    <source>
        <strain evidence="10">RSF 1966-606</strain>
    </source>
</reference>
<keyword evidence="11" id="KW-1185">Reference proteome</keyword>
<keyword evidence="5" id="KW-0507">mRNA processing</keyword>
<keyword evidence="4" id="KW-0963">Cytoplasm</keyword>
<feature type="non-terminal residue" evidence="10">
    <location>
        <position position="1"/>
    </location>
</feature>
<dbReference type="Proteomes" id="UP000428333">
    <property type="component" value="Linkage Group LG06"/>
</dbReference>
<evidence type="ECO:0000313" key="11">
    <source>
        <dbReference type="Proteomes" id="UP000428333"/>
    </source>
</evidence>
<evidence type="ECO:0000256" key="8">
    <source>
        <dbReference type="ARBA" id="ARBA00023274"/>
    </source>
</evidence>
<keyword evidence="6" id="KW-0508">mRNA splicing</keyword>
<evidence type="ECO:0000256" key="4">
    <source>
        <dbReference type="ARBA" id="ARBA00022490"/>
    </source>
</evidence>
<dbReference type="Pfam" id="PF01423">
    <property type="entry name" value="LSM"/>
    <property type="match status" value="1"/>
</dbReference>
<dbReference type="PROSITE" id="PS52002">
    <property type="entry name" value="SM"/>
    <property type="match status" value="1"/>
</dbReference>
<dbReference type="InterPro" id="IPR047575">
    <property type="entry name" value="Sm"/>
</dbReference>
<evidence type="ECO:0000256" key="3">
    <source>
        <dbReference type="ARBA" id="ARBA00008146"/>
    </source>
</evidence>
<dbReference type="FunFam" id="2.30.30.100:FF:000002">
    <property type="entry name" value="Small nuclear ribonucleoprotein Sm D3"/>
    <property type="match status" value="1"/>
</dbReference>
<evidence type="ECO:0000256" key="6">
    <source>
        <dbReference type="ARBA" id="ARBA00023187"/>
    </source>
</evidence>
<dbReference type="SUPFAM" id="SSF50182">
    <property type="entry name" value="Sm-like ribonucleoproteins"/>
    <property type="match status" value="1"/>
</dbReference>
<dbReference type="InterPro" id="IPR027141">
    <property type="entry name" value="LSm4/Sm_D1/D3"/>
</dbReference>
<comment type="caution">
    <text evidence="10">The sequence shown here is derived from an EMBL/GenBank/DDBJ whole genome shotgun (WGS) entry which is preliminary data.</text>
</comment>
<dbReference type="InterPro" id="IPR010920">
    <property type="entry name" value="LSM_dom_sf"/>
</dbReference>
<accession>A0A6A4LN63</accession>
<evidence type="ECO:0000256" key="7">
    <source>
        <dbReference type="ARBA" id="ARBA00023242"/>
    </source>
</evidence>
<evidence type="ECO:0000259" key="9">
    <source>
        <dbReference type="PROSITE" id="PS52002"/>
    </source>
</evidence>
<dbReference type="CDD" id="cd01721">
    <property type="entry name" value="Sm_D3"/>
    <property type="match status" value="1"/>
</dbReference>
<dbReference type="OrthoDB" id="1693633at2759"/>
<comment type="similarity">
    <text evidence="3">Belongs to the snRNP core protein family.</text>
</comment>
<protein>
    <recommendedName>
        <fullName evidence="9">Sm domain-containing protein</fullName>
    </recommendedName>
</protein>
<comment type="subcellular location">
    <subcellularLocation>
        <location evidence="2">Cytoplasm</location>
        <location evidence="2">Cytosol</location>
    </subcellularLocation>
    <subcellularLocation>
        <location evidence="1">Nucleus</location>
    </subcellularLocation>
</comment>
<dbReference type="GO" id="GO:0000387">
    <property type="term" value="P:spliceosomal snRNP assembly"/>
    <property type="evidence" value="ECO:0007669"/>
    <property type="project" value="InterPro"/>
</dbReference>
<dbReference type="GO" id="GO:0005829">
    <property type="term" value="C:cytosol"/>
    <property type="evidence" value="ECO:0007669"/>
    <property type="project" value="UniProtKB-SubCell"/>
</dbReference>
<name>A0A6A4LN63_9ERIC</name>
<dbReference type="InterPro" id="IPR001163">
    <property type="entry name" value="Sm_dom_euk/arc"/>
</dbReference>
<keyword evidence="7" id="KW-0539">Nucleus</keyword>
<dbReference type="SMART" id="SM00651">
    <property type="entry name" value="Sm"/>
    <property type="match status" value="1"/>
</dbReference>
<feature type="domain" description="Sm" evidence="9">
    <location>
        <begin position="7"/>
        <end position="79"/>
    </location>
</feature>
<dbReference type="GO" id="GO:0005681">
    <property type="term" value="C:spliceosomal complex"/>
    <property type="evidence" value="ECO:0007669"/>
    <property type="project" value="InterPro"/>
</dbReference>
<dbReference type="InterPro" id="IPR034099">
    <property type="entry name" value="SmD3"/>
</dbReference>
<dbReference type="AlphaFoldDB" id="A0A6A4LN63"/>
<dbReference type="GO" id="GO:0003723">
    <property type="term" value="F:RNA binding"/>
    <property type="evidence" value="ECO:0007669"/>
    <property type="project" value="InterPro"/>
</dbReference>
<proteinExistence type="inferred from homology"/>